<evidence type="ECO:0000313" key="2">
    <source>
        <dbReference type="Proteomes" id="UP001162060"/>
    </source>
</evidence>
<accession>A0AAV1TVU6</accession>
<sequence length="217" mass="24366">MRSHHASYYLSEAQSEALDEDALPVLDVLVDPLNGMRAQFQHYVKNEASQVFDPMISVFLYLYKATSTHFFHEDTSTRSGLPGDWQEYLMQQWTRSKEEMEAFLPEVFIGRLIYAVIVCHPKMTTWIPYLRSSSKVVNGVECASCSYHVDQEEAEVGAATRASALDIVADNVASAAPMLPGAIRMKLILAYLLLLPRASEAPFIDAVAQAAMRKMRK</sequence>
<reference evidence="1" key="1">
    <citation type="submission" date="2024-01" db="EMBL/GenBank/DDBJ databases">
        <authorList>
            <person name="Webb A."/>
        </authorList>
    </citation>
    <scope>NUCLEOTIDE SEQUENCE</scope>
    <source>
        <strain evidence="1">Pm1</strain>
    </source>
</reference>
<protein>
    <submittedName>
        <fullName evidence="1">Uncharacterized protein</fullName>
    </submittedName>
</protein>
<dbReference type="EMBL" id="CAKLBY020000101">
    <property type="protein sequence ID" value="CAK7926554.1"/>
    <property type="molecule type" value="Genomic_DNA"/>
</dbReference>
<comment type="caution">
    <text evidence="1">The sequence shown here is derived from an EMBL/GenBank/DDBJ whole genome shotgun (WGS) entry which is preliminary data.</text>
</comment>
<organism evidence="1 2">
    <name type="scientific">Peronospora matthiolae</name>
    <dbReference type="NCBI Taxonomy" id="2874970"/>
    <lineage>
        <taxon>Eukaryota</taxon>
        <taxon>Sar</taxon>
        <taxon>Stramenopiles</taxon>
        <taxon>Oomycota</taxon>
        <taxon>Peronosporomycetes</taxon>
        <taxon>Peronosporales</taxon>
        <taxon>Peronosporaceae</taxon>
        <taxon>Peronospora</taxon>
    </lineage>
</organism>
<dbReference type="Proteomes" id="UP001162060">
    <property type="component" value="Unassembled WGS sequence"/>
</dbReference>
<dbReference type="AlphaFoldDB" id="A0AAV1TVU6"/>
<evidence type="ECO:0000313" key="1">
    <source>
        <dbReference type="EMBL" id="CAK7926554.1"/>
    </source>
</evidence>
<gene>
    <name evidence="1" type="ORF">PM001_LOCUS11704</name>
</gene>
<name>A0AAV1TVU6_9STRA</name>
<proteinExistence type="predicted"/>